<sequence>MIKIYIQNNRFSGTLPDFSATPGMRFPTNLQKLYTFNNDFSGTLSPTLFDLELIQDVILSGNTNLKGALPTLLSTPSLKNLAIGGCSFSGPLPTNITSPLTSFYLEGNSFSSSIPTLPPTIVDVSLAYNHISGTISDNFS</sequence>
<keyword evidence="2" id="KW-0677">Repeat</keyword>
<protein>
    <submittedName>
        <fullName evidence="3">Uncharacterized protein</fullName>
    </submittedName>
</protein>
<dbReference type="SUPFAM" id="SSF52058">
    <property type="entry name" value="L domain-like"/>
    <property type="match status" value="1"/>
</dbReference>
<proteinExistence type="predicted"/>
<gene>
    <name evidence="3" type="ORF">TL16_g05725</name>
</gene>
<evidence type="ECO:0000313" key="3">
    <source>
        <dbReference type="EMBL" id="GMH71709.1"/>
    </source>
</evidence>
<evidence type="ECO:0000256" key="1">
    <source>
        <dbReference type="ARBA" id="ARBA00022614"/>
    </source>
</evidence>
<dbReference type="Gene3D" id="3.80.10.10">
    <property type="entry name" value="Ribonuclease Inhibitor"/>
    <property type="match status" value="1"/>
</dbReference>
<reference evidence="4" key="1">
    <citation type="journal article" date="2023" name="Commun. Biol.">
        <title>Genome analysis of Parmales, the sister group of diatoms, reveals the evolutionary specialization of diatoms from phago-mixotrophs to photoautotrophs.</title>
        <authorList>
            <person name="Ban H."/>
            <person name="Sato S."/>
            <person name="Yoshikawa S."/>
            <person name="Yamada K."/>
            <person name="Nakamura Y."/>
            <person name="Ichinomiya M."/>
            <person name="Sato N."/>
            <person name="Blanc-Mathieu R."/>
            <person name="Endo H."/>
            <person name="Kuwata A."/>
            <person name="Ogata H."/>
        </authorList>
    </citation>
    <scope>NUCLEOTIDE SEQUENCE [LARGE SCALE GENOMIC DNA]</scope>
</reference>
<accession>A0A9W7ANU0</accession>
<dbReference type="InterPro" id="IPR032675">
    <property type="entry name" value="LRR_dom_sf"/>
</dbReference>
<evidence type="ECO:0000256" key="2">
    <source>
        <dbReference type="ARBA" id="ARBA00022737"/>
    </source>
</evidence>
<organism evidence="3 4">
    <name type="scientific">Triparma laevis f. inornata</name>
    <dbReference type="NCBI Taxonomy" id="1714386"/>
    <lineage>
        <taxon>Eukaryota</taxon>
        <taxon>Sar</taxon>
        <taxon>Stramenopiles</taxon>
        <taxon>Ochrophyta</taxon>
        <taxon>Bolidophyceae</taxon>
        <taxon>Parmales</taxon>
        <taxon>Triparmaceae</taxon>
        <taxon>Triparma</taxon>
    </lineage>
</organism>
<dbReference type="Proteomes" id="UP001162640">
    <property type="component" value="Unassembled WGS sequence"/>
</dbReference>
<dbReference type="InterPro" id="IPR050647">
    <property type="entry name" value="Plant_LRR-RLKs"/>
</dbReference>
<name>A0A9W7ANU0_9STRA</name>
<dbReference type="EMBL" id="BLQM01000168">
    <property type="protein sequence ID" value="GMH71709.1"/>
    <property type="molecule type" value="Genomic_DNA"/>
</dbReference>
<dbReference type="PANTHER" id="PTHR48056">
    <property type="entry name" value="LRR RECEPTOR-LIKE SERINE/THREONINE-PROTEIN KINASE-RELATED"/>
    <property type="match status" value="1"/>
</dbReference>
<dbReference type="AlphaFoldDB" id="A0A9W7ANU0"/>
<evidence type="ECO:0000313" key="4">
    <source>
        <dbReference type="Proteomes" id="UP001162640"/>
    </source>
</evidence>
<comment type="caution">
    <text evidence="3">The sequence shown here is derived from an EMBL/GenBank/DDBJ whole genome shotgun (WGS) entry which is preliminary data.</text>
</comment>
<keyword evidence="1" id="KW-0433">Leucine-rich repeat</keyword>